<dbReference type="AlphaFoldDB" id="A0A6M8U4R6"/>
<keyword evidence="2" id="KW-1185">Reference proteome</keyword>
<dbReference type="InterPro" id="IPR007554">
    <property type="entry name" value="Glycerophosphate_synth"/>
</dbReference>
<organism evidence="1 2">
    <name type="scientific">Paramixta manurensis</name>
    <dbReference type="NCBI Taxonomy" id="2740817"/>
    <lineage>
        <taxon>Bacteria</taxon>
        <taxon>Pseudomonadati</taxon>
        <taxon>Pseudomonadota</taxon>
        <taxon>Gammaproteobacteria</taxon>
        <taxon>Enterobacterales</taxon>
        <taxon>Erwiniaceae</taxon>
        <taxon>Paramixta</taxon>
    </lineage>
</organism>
<name>A0A6M8U4R6_9GAMM</name>
<proteinExistence type="predicted"/>
<protein>
    <submittedName>
        <fullName evidence="1">Uncharacterized protein</fullName>
    </submittedName>
</protein>
<dbReference type="Gene3D" id="3.40.50.12580">
    <property type="match status" value="1"/>
</dbReference>
<sequence>MGKQMANCAHPVGFYLETSFHYEVYKNIIAALQERGIPCALVISDVIQPAFVSEMVSFLKKLARPDLPILRLSTLHYQPVSLSCLVSPYYTPLIKNLAPINVRAMYGLAKDRWGHAWWNAFYDGILCYAMHTQQRVNIAGNARLVGNPRFDDWHNRRWDPSLAEMLARQKTRPVVLYAPTFGELCSLPHWAETLNRLQSEVTLLVKLHHGTQFRAEEAKSLALATRYFRKNMLPASSFSLLAAADYVITDNSGFIFDALHAGKKTILLEWAGLAPLLHNQRTLSDSHSTDQTVRQFLPCVNSLAQLRQALSDRQTWPEMEAYRWQVCDAFQDGKAGERAADVISELLNQSGVDGDHFLLHSLRERLF</sequence>
<dbReference type="InterPro" id="IPR043148">
    <property type="entry name" value="TagF_C"/>
</dbReference>
<dbReference type="KEGG" id="pmak:PMPD1_0654"/>
<dbReference type="Proteomes" id="UP000505325">
    <property type="component" value="Chromosome"/>
</dbReference>
<gene>
    <name evidence="1" type="ORF">PMPD1_0654</name>
</gene>
<dbReference type="SUPFAM" id="SSF53756">
    <property type="entry name" value="UDP-Glycosyltransferase/glycogen phosphorylase"/>
    <property type="match status" value="1"/>
</dbReference>
<evidence type="ECO:0000313" key="1">
    <source>
        <dbReference type="EMBL" id="QKJ85626.1"/>
    </source>
</evidence>
<dbReference type="Pfam" id="PF04464">
    <property type="entry name" value="Glyphos_transf"/>
    <property type="match status" value="1"/>
</dbReference>
<accession>A0A6M8U4R6</accession>
<dbReference type="GO" id="GO:0047355">
    <property type="term" value="F:CDP-glycerol glycerophosphotransferase activity"/>
    <property type="evidence" value="ECO:0007669"/>
    <property type="project" value="InterPro"/>
</dbReference>
<dbReference type="EMBL" id="CP054212">
    <property type="protein sequence ID" value="QKJ85626.1"/>
    <property type="molecule type" value="Genomic_DNA"/>
</dbReference>
<evidence type="ECO:0000313" key="2">
    <source>
        <dbReference type="Proteomes" id="UP000505325"/>
    </source>
</evidence>
<reference evidence="1 2" key="1">
    <citation type="submission" date="2020-06" db="EMBL/GenBank/DDBJ databases">
        <title>Genome sequence of Paramixta manurensis strain PD-1.</title>
        <authorList>
            <person name="Lee C.W."/>
            <person name="Kim J."/>
        </authorList>
    </citation>
    <scope>NUCLEOTIDE SEQUENCE [LARGE SCALE GENOMIC DNA]</scope>
    <source>
        <strain evidence="1 2">PD-1</strain>
    </source>
</reference>
<dbReference type="GO" id="GO:0016020">
    <property type="term" value="C:membrane"/>
    <property type="evidence" value="ECO:0007669"/>
    <property type="project" value="InterPro"/>
</dbReference>